<dbReference type="PANTHER" id="PTHR11439">
    <property type="entry name" value="GAG-POL-RELATED RETROTRANSPOSON"/>
    <property type="match status" value="1"/>
</dbReference>
<keyword evidence="1" id="KW-0862">Zinc</keyword>
<evidence type="ECO:0000313" key="5">
    <source>
        <dbReference type="EMBL" id="GAU35531.1"/>
    </source>
</evidence>
<dbReference type="Pfam" id="PF14223">
    <property type="entry name" value="Retrotran_gag_2"/>
    <property type="match status" value="1"/>
</dbReference>
<dbReference type="InterPro" id="IPR001878">
    <property type="entry name" value="Znf_CCHC"/>
</dbReference>
<dbReference type="AlphaFoldDB" id="A0A2Z6MVX3"/>
<organism evidence="5 6">
    <name type="scientific">Trifolium subterraneum</name>
    <name type="common">Subterranean clover</name>
    <dbReference type="NCBI Taxonomy" id="3900"/>
    <lineage>
        <taxon>Eukaryota</taxon>
        <taxon>Viridiplantae</taxon>
        <taxon>Streptophyta</taxon>
        <taxon>Embryophyta</taxon>
        <taxon>Tracheophyta</taxon>
        <taxon>Spermatophyta</taxon>
        <taxon>Magnoliopsida</taxon>
        <taxon>eudicotyledons</taxon>
        <taxon>Gunneridae</taxon>
        <taxon>Pentapetalae</taxon>
        <taxon>rosids</taxon>
        <taxon>fabids</taxon>
        <taxon>Fabales</taxon>
        <taxon>Fabaceae</taxon>
        <taxon>Papilionoideae</taxon>
        <taxon>50 kb inversion clade</taxon>
        <taxon>NPAAA clade</taxon>
        <taxon>Hologalegina</taxon>
        <taxon>IRL clade</taxon>
        <taxon>Trifolieae</taxon>
        <taxon>Trifolium</taxon>
    </lineage>
</organism>
<evidence type="ECO:0000256" key="1">
    <source>
        <dbReference type="PROSITE-ProRule" id="PRU00047"/>
    </source>
</evidence>
<evidence type="ECO:0000313" key="6">
    <source>
        <dbReference type="Proteomes" id="UP000242715"/>
    </source>
</evidence>
<dbReference type="InterPro" id="IPR054722">
    <property type="entry name" value="PolX-like_BBD"/>
</dbReference>
<dbReference type="GO" id="GO:0003676">
    <property type="term" value="F:nucleic acid binding"/>
    <property type="evidence" value="ECO:0007669"/>
    <property type="project" value="InterPro"/>
</dbReference>
<gene>
    <name evidence="5" type="ORF">TSUD_155620</name>
</gene>
<dbReference type="CDD" id="cd09272">
    <property type="entry name" value="RNase_HI_RT_Ty1"/>
    <property type="match status" value="1"/>
</dbReference>
<dbReference type="OrthoDB" id="8063676at2759"/>
<keyword evidence="6" id="KW-1185">Reference proteome</keyword>
<feature type="region of interest" description="Disordered" evidence="3">
    <location>
        <begin position="228"/>
        <end position="255"/>
    </location>
</feature>
<accession>A0A2Z6MVX3</accession>
<dbReference type="PROSITE" id="PS50158">
    <property type="entry name" value="ZF_CCHC"/>
    <property type="match status" value="1"/>
</dbReference>
<feature type="region of interest" description="Disordered" evidence="3">
    <location>
        <begin position="176"/>
        <end position="209"/>
    </location>
</feature>
<dbReference type="Pfam" id="PF22936">
    <property type="entry name" value="Pol_BBD"/>
    <property type="match status" value="1"/>
</dbReference>
<protein>
    <recommendedName>
        <fullName evidence="4">CCHC-type domain-containing protein</fullName>
    </recommendedName>
</protein>
<proteinExistence type="predicted"/>
<dbReference type="SMART" id="SM00343">
    <property type="entry name" value="ZnF_C2HC"/>
    <property type="match status" value="1"/>
</dbReference>
<keyword evidence="1" id="KW-0479">Metal-binding</keyword>
<dbReference type="SUPFAM" id="SSF57756">
    <property type="entry name" value="Retrovirus zinc finger-like domains"/>
    <property type="match status" value="1"/>
</dbReference>
<reference evidence="6" key="1">
    <citation type="journal article" date="2017" name="Front. Plant Sci.">
        <title>Climate Clever Clovers: New Paradigm to Reduce the Environmental Footprint of Ruminants by Breeding Low Methanogenic Forages Utilizing Haplotype Variation.</title>
        <authorList>
            <person name="Kaur P."/>
            <person name="Appels R."/>
            <person name="Bayer P.E."/>
            <person name="Keeble-Gagnere G."/>
            <person name="Wang J."/>
            <person name="Hirakawa H."/>
            <person name="Shirasawa K."/>
            <person name="Vercoe P."/>
            <person name="Stefanova K."/>
            <person name="Durmic Z."/>
            <person name="Nichols P."/>
            <person name="Revell C."/>
            <person name="Isobe S.N."/>
            <person name="Edwards D."/>
            <person name="Erskine W."/>
        </authorList>
    </citation>
    <scope>NUCLEOTIDE SEQUENCE [LARGE SCALE GENOMIC DNA]</scope>
    <source>
        <strain evidence="6">cv. Daliak</strain>
    </source>
</reference>
<sequence>MQSSNVEGTKEAKTPLIEVQGPSSMSLINVARSKIPKTSKDAWDILQKSYGGDAKVKKVKLQALKRQFELLEMKNDEAVAEYFTRVETLTNHMKNCGSTLSEEEMVEKVLRTLTHKFDHIVVTIEQTRDLSEIKMEDLQSTLEAHEFKHGEKNHGKEDEQALFVKFKKYQDEKKKWQNKKGSKKGKESVEEKPESSEKEGGGQNTKKDKSDIQCYSCNKYGHYASECKAPKKKKSQNTEAEANVAEDGSTSDDDDVSFMVTITDEEESEAHMIENDNGPLLMMPTTKDEFGKQEGWYLDTCCSNHMTSNKEWLVNYDSSKKSTIRFAETKVEASEVEANVETEVISTRKSQVPARWQECELADDSRVSKEGELMQCALLVDEPVTKSKAMTDVVLVDEPKKYAREILRRFNMVESKSDMEMNLKLENQSKEANCRIKMKNHGEDPTIIKKVARCLRYLYKRRPDICLVKGLVSRLKENTRKPHMNNVARRILRYIAGTLEFEIFCPKSARNAKSGIEIGWLSDVDWCGDKVDRRSTSGYVFKFQNAPVSWCSKKQSVIALSGCEAEYVVGSLAACQANWLQSFLCEER</sequence>
<feature type="coiled-coil region" evidence="2">
    <location>
        <begin position="54"/>
        <end position="81"/>
    </location>
</feature>
<evidence type="ECO:0000259" key="4">
    <source>
        <dbReference type="PROSITE" id="PS50158"/>
    </source>
</evidence>
<dbReference type="Gene3D" id="4.10.60.10">
    <property type="entry name" value="Zinc finger, CCHC-type"/>
    <property type="match status" value="1"/>
</dbReference>
<dbReference type="EMBL" id="DF973593">
    <property type="protein sequence ID" value="GAU35531.1"/>
    <property type="molecule type" value="Genomic_DNA"/>
</dbReference>
<feature type="compositionally biased region" description="Basic and acidic residues" evidence="3">
    <location>
        <begin position="184"/>
        <end position="209"/>
    </location>
</feature>
<keyword evidence="1" id="KW-0863">Zinc-finger</keyword>
<dbReference type="Pfam" id="PF00098">
    <property type="entry name" value="zf-CCHC"/>
    <property type="match status" value="1"/>
</dbReference>
<evidence type="ECO:0000256" key="3">
    <source>
        <dbReference type="SAM" id="MobiDB-lite"/>
    </source>
</evidence>
<feature type="domain" description="CCHC-type" evidence="4">
    <location>
        <begin position="214"/>
        <end position="228"/>
    </location>
</feature>
<dbReference type="InterPro" id="IPR036875">
    <property type="entry name" value="Znf_CCHC_sf"/>
</dbReference>
<dbReference type="GO" id="GO:0008270">
    <property type="term" value="F:zinc ion binding"/>
    <property type="evidence" value="ECO:0007669"/>
    <property type="project" value="UniProtKB-KW"/>
</dbReference>
<evidence type="ECO:0000256" key="2">
    <source>
        <dbReference type="SAM" id="Coils"/>
    </source>
</evidence>
<name>A0A2Z6MVX3_TRISU</name>
<dbReference type="PANTHER" id="PTHR11439:SF515">
    <property type="entry name" value="GAG-POL POLYPROTEIN"/>
    <property type="match status" value="1"/>
</dbReference>
<dbReference type="Proteomes" id="UP000242715">
    <property type="component" value="Unassembled WGS sequence"/>
</dbReference>
<keyword evidence="2" id="KW-0175">Coiled coil</keyword>